<dbReference type="RefSeq" id="WP_164609157.1">
    <property type="nucleotide sequence ID" value="NZ_JAAIKE010000001.1"/>
</dbReference>
<dbReference type="InterPro" id="IPR014729">
    <property type="entry name" value="Rossmann-like_a/b/a_fold"/>
</dbReference>
<evidence type="ECO:0000313" key="2">
    <source>
        <dbReference type="Proteomes" id="UP000481421"/>
    </source>
</evidence>
<evidence type="ECO:0000313" key="1">
    <source>
        <dbReference type="EMBL" id="NEX45141.1"/>
    </source>
</evidence>
<name>A0A6B3RI99_9RHOB</name>
<dbReference type="Proteomes" id="UP000481421">
    <property type="component" value="Unassembled WGS sequence"/>
</dbReference>
<evidence type="ECO:0008006" key="3">
    <source>
        <dbReference type="Google" id="ProtNLM"/>
    </source>
</evidence>
<dbReference type="SUPFAM" id="SSF52402">
    <property type="entry name" value="Adenine nucleotide alpha hydrolases-like"/>
    <property type="match status" value="1"/>
</dbReference>
<protein>
    <recommendedName>
        <fullName evidence="3">Asparagine synthetase domain-containing protein</fullName>
    </recommendedName>
</protein>
<proteinExistence type="predicted"/>
<gene>
    <name evidence="1" type="ORF">G3572_02915</name>
</gene>
<sequence>MQDKAFRYQYRISRQSEKMQPATAPPSRRQLLGGWTLELGSDLPLARLVRKDGSVFGLLFGIAVEERGALLTGVVKTAPDPAKGWDAVEQWVEGISGRFGVLMADGRETRFYCDPCGMIGAVYDPVARRLAASLALCLDRPVEDRDDYDHSAVAERGGVYTLFDTRDKTARRLNPSCYLSLETFTETRFWPRPDSIALVGGDLEHTYDAITAQTRAVMSAVAKAHRTWIALSGGQDSRLLLAMAGPAARYIESSFTHISNFMGRIDASIAQRMAEGVGIPHETHDRRAHKVSKAITQEDEATFLRAVGFPMRPPREISNGLNRLLPDGVVVFRGHQTDILRAVLADKIGSKARRRTHWQIKRLLPVPRDEFDATVHQRFHDRYEAWRRALPAYAEANSTDLMFLEIYYSSTIGCSFPGCSGNFFMSPFNGRRQIGHAMAIDETYRKASYSVFDLIARSNPVLEGIPFDFELGPDLGKLDCVHHVREVVTPRRSGTEARRGAPG</sequence>
<dbReference type="Gene3D" id="3.40.50.620">
    <property type="entry name" value="HUPs"/>
    <property type="match status" value="1"/>
</dbReference>
<accession>A0A6B3RI99</accession>
<dbReference type="EMBL" id="JAAIKE010000001">
    <property type="protein sequence ID" value="NEX45141.1"/>
    <property type="molecule type" value="Genomic_DNA"/>
</dbReference>
<organism evidence="1 2">
    <name type="scientific">Pseudotabrizicola algicola</name>
    <dbReference type="NCBI Taxonomy" id="2709381"/>
    <lineage>
        <taxon>Bacteria</taxon>
        <taxon>Pseudomonadati</taxon>
        <taxon>Pseudomonadota</taxon>
        <taxon>Alphaproteobacteria</taxon>
        <taxon>Rhodobacterales</taxon>
        <taxon>Paracoccaceae</taxon>
        <taxon>Pseudotabrizicola</taxon>
    </lineage>
</organism>
<keyword evidence="2" id="KW-1185">Reference proteome</keyword>
<reference evidence="1 2" key="1">
    <citation type="submission" date="2020-02" db="EMBL/GenBank/DDBJ databases">
        <title>Rhodobacter algicola sp. nov., isolated from microalga culture.</title>
        <authorList>
            <person name="Park C.-Y."/>
        </authorList>
    </citation>
    <scope>NUCLEOTIDE SEQUENCE [LARGE SCALE GENOMIC DNA]</scope>
    <source>
        <strain evidence="1 2">ETT8</strain>
    </source>
</reference>
<comment type="caution">
    <text evidence="1">The sequence shown here is derived from an EMBL/GenBank/DDBJ whole genome shotgun (WGS) entry which is preliminary data.</text>
</comment>
<dbReference type="AlphaFoldDB" id="A0A6B3RI99"/>